<accession>A0A837D7N9</accession>
<dbReference type="Proteomes" id="UP000030848">
    <property type="component" value="Unassembled WGS sequence"/>
</dbReference>
<evidence type="ECO:0000313" key="3">
    <source>
        <dbReference type="Proteomes" id="UP000030848"/>
    </source>
</evidence>
<sequence length="38" mass="3749">MGADHTVGTSGAIPSTDPGPADLGRYVVEPTGPVSDSH</sequence>
<feature type="region of interest" description="Disordered" evidence="1">
    <location>
        <begin position="1"/>
        <end position="38"/>
    </location>
</feature>
<protein>
    <submittedName>
        <fullName evidence="2">Uncharacterized protein</fullName>
    </submittedName>
</protein>
<reference evidence="2 3" key="1">
    <citation type="submission" date="2014-10" db="EMBL/GenBank/DDBJ databases">
        <title>Genome sequence of Micropolyspora internatus JCM3315.</title>
        <authorList>
            <person name="Shin S.-K."/>
            <person name="Yi H."/>
        </authorList>
    </citation>
    <scope>NUCLEOTIDE SEQUENCE [LARGE SCALE GENOMIC DNA]</scope>
    <source>
        <strain evidence="2 3">JCM 3315</strain>
    </source>
</reference>
<dbReference type="AlphaFoldDB" id="A0A837D7N9"/>
<name>A0A837D7N9_9PSEU</name>
<proteinExistence type="predicted"/>
<gene>
    <name evidence="2" type="ORF">MINT15_25280</name>
</gene>
<evidence type="ECO:0000313" key="2">
    <source>
        <dbReference type="EMBL" id="KHF43803.1"/>
    </source>
</evidence>
<organism evidence="2 3">
    <name type="scientific">Saccharomonospora viridis</name>
    <dbReference type="NCBI Taxonomy" id="1852"/>
    <lineage>
        <taxon>Bacteria</taxon>
        <taxon>Bacillati</taxon>
        <taxon>Actinomycetota</taxon>
        <taxon>Actinomycetes</taxon>
        <taxon>Pseudonocardiales</taxon>
        <taxon>Pseudonocardiaceae</taxon>
        <taxon>Saccharomonospora</taxon>
    </lineage>
</organism>
<dbReference type="EMBL" id="JRZE01000005">
    <property type="protein sequence ID" value="KHF43803.1"/>
    <property type="molecule type" value="Genomic_DNA"/>
</dbReference>
<evidence type="ECO:0000256" key="1">
    <source>
        <dbReference type="SAM" id="MobiDB-lite"/>
    </source>
</evidence>
<comment type="caution">
    <text evidence="2">The sequence shown here is derived from an EMBL/GenBank/DDBJ whole genome shotgun (WGS) entry which is preliminary data.</text>
</comment>